<comment type="caution">
    <text evidence="1">The sequence shown here is derived from an EMBL/GenBank/DDBJ whole genome shotgun (WGS) entry which is preliminary data.</text>
</comment>
<sequence>MTTVEDALSVVRRLAVRDQIHLIARIAQEIANKSIATNAPNHDAWDALFATLDEIALAPLTSNHSATTEVMESRR</sequence>
<gene>
    <name evidence="1" type="ORF">CJ255_14850</name>
</gene>
<organism evidence="1 2">
    <name type="scientific">Candidatus Viridilinea mediisalina</name>
    <dbReference type="NCBI Taxonomy" id="2024553"/>
    <lineage>
        <taxon>Bacteria</taxon>
        <taxon>Bacillati</taxon>
        <taxon>Chloroflexota</taxon>
        <taxon>Chloroflexia</taxon>
        <taxon>Chloroflexales</taxon>
        <taxon>Chloroflexineae</taxon>
        <taxon>Oscillochloridaceae</taxon>
        <taxon>Candidatus Viridilinea</taxon>
    </lineage>
</organism>
<dbReference type="EMBL" id="NQWI01000077">
    <property type="protein sequence ID" value="PDW02270.1"/>
    <property type="molecule type" value="Genomic_DNA"/>
</dbReference>
<dbReference type="RefSeq" id="WP_097644884.1">
    <property type="nucleotide sequence ID" value="NZ_NQWI01000077.1"/>
</dbReference>
<protein>
    <submittedName>
        <fullName evidence="1">Uncharacterized protein</fullName>
    </submittedName>
</protein>
<dbReference type="AlphaFoldDB" id="A0A2A6RHE5"/>
<proteinExistence type="predicted"/>
<evidence type="ECO:0000313" key="1">
    <source>
        <dbReference type="EMBL" id="PDW02270.1"/>
    </source>
</evidence>
<dbReference type="Proteomes" id="UP000220527">
    <property type="component" value="Unassembled WGS sequence"/>
</dbReference>
<reference evidence="2" key="1">
    <citation type="submission" date="2017-08" db="EMBL/GenBank/DDBJ databases">
        <authorList>
            <person name="Grouzdev D.S."/>
            <person name="Gaisin V.A."/>
            <person name="Rysina M.S."/>
            <person name="Gorlenko V.M."/>
        </authorList>
    </citation>
    <scope>NUCLEOTIDE SEQUENCE [LARGE SCALE GENOMIC DNA]</scope>
    <source>
        <strain evidence="2">Kir15-3F</strain>
    </source>
</reference>
<evidence type="ECO:0000313" key="2">
    <source>
        <dbReference type="Proteomes" id="UP000220527"/>
    </source>
</evidence>
<name>A0A2A6RHE5_9CHLR</name>
<keyword evidence="2" id="KW-1185">Reference proteome</keyword>
<accession>A0A2A6RHE5</accession>